<feature type="region of interest" description="Disordered" evidence="1">
    <location>
        <begin position="180"/>
        <end position="205"/>
    </location>
</feature>
<evidence type="ECO:0000313" key="2">
    <source>
        <dbReference type="EMBL" id="KYN28096.1"/>
    </source>
</evidence>
<proteinExistence type="predicted"/>
<dbReference type="AlphaFoldDB" id="A0A195EIV3"/>
<evidence type="ECO:0000313" key="3">
    <source>
        <dbReference type="Proteomes" id="UP000078492"/>
    </source>
</evidence>
<name>A0A195EIV3_9HYME</name>
<dbReference type="STRING" id="471704.A0A195EIV3"/>
<sequence length="379" mass="42750">EKREREPRTRRRKTQYRAGNVKQNYRMKADRVDVQNRPTKLADRSPGLRVFQYVASITEKHTTAPRQVDLWTQSTTGCACTFNASSNDCACCVPSGGCSCGAASPDRCAQCGLEQHCANMCNITLDSRQLFTKSDRGFGQIKSPYLQGPSRCTYRFVPDTGQRVELQIYRLVSIGRHNGTAKPSGIPKPRHTRARPLRPRSRATTAKSELAYDAPSIIRAYSSSFCSRSGIRKTRAIVHIHEVDVCLRYIIDKRLKKEFIYVKNSRELVNKLNEMALDSNYKMVLFDIISMYTNIPEDLVIESVKIMCEGGWLQLEGSARVCGRNQRFDRPVVLFSDKPVATLHMHPRAKPHTVLKTPPPGEPGYGLVDHDFTPVPSTL</sequence>
<keyword evidence="3" id="KW-1185">Reference proteome</keyword>
<evidence type="ECO:0000256" key="1">
    <source>
        <dbReference type="SAM" id="MobiDB-lite"/>
    </source>
</evidence>
<evidence type="ECO:0008006" key="4">
    <source>
        <dbReference type="Google" id="ProtNLM"/>
    </source>
</evidence>
<gene>
    <name evidence="2" type="ORF">ALC57_02532</name>
</gene>
<dbReference type="Proteomes" id="UP000078492">
    <property type="component" value="Unassembled WGS sequence"/>
</dbReference>
<dbReference type="EMBL" id="KQ978822">
    <property type="protein sequence ID" value="KYN28096.1"/>
    <property type="molecule type" value="Genomic_DNA"/>
</dbReference>
<accession>A0A195EIV3</accession>
<organism evidence="2 3">
    <name type="scientific">Trachymyrmex cornetzi</name>
    <dbReference type="NCBI Taxonomy" id="471704"/>
    <lineage>
        <taxon>Eukaryota</taxon>
        <taxon>Metazoa</taxon>
        <taxon>Ecdysozoa</taxon>
        <taxon>Arthropoda</taxon>
        <taxon>Hexapoda</taxon>
        <taxon>Insecta</taxon>
        <taxon>Pterygota</taxon>
        <taxon>Neoptera</taxon>
        <taxon>Endopterygota</taxon>
        <taxon>Hymenoptera</taxon>
        <taxon>Apocrita</taxon>
        <taxon>Aculeata</taxon>
        <taxon>Formicoidea</taxon>
        <taxon>Formicidae</taxon>
        <taxon>Myrmicinae</taxon>
        <taxon>Trachymyrmex</taxon>
    </lineage>
</organism>
<feature type="compositionally biased region" description="Basic residues" evidence="1">
    <location>
        <begin position="188"/>
        <end position="201"/>
    </location>
</feature>
<protein>
    <recommendedName>
        <fullName evidence="4">CUB domain-containing protein</fullName>
    </recommendedName>
</protein>
<reference evidence="2 3" key="1">
    <citation type="submission" date="2015-09" db="EMBL/GenBank/DDBJ databases">
        <title>Trachymyrmex cornetzi WGS genome.</title>
        <authorList>
            <person name="Nygaard S."/>
            <person name="Hu H."/>
            <person name="Boomsma J."/>
            <person name="Zhang G."/>
        </authorList>
    </citation>
    <scope>NUCLEOTIDE SEQUENCE [LARGE SCALE GENOMIC DNA]</scope>
    <source>
        <strain evidence="2">Tcor2-1</strain>
        <tissue evidence="2">Whole body</tissue>
    </source>
</reference>
<feature type="non-terminal residue" evidence="2">
    <location>
        <position position="1"/>
    </location>
</feature>